<name>A0A1N7RIC9_9BURK</name>
<dbReference type="EMBL" id="CYGX02000001">
    <property type="protein sequence ID" value="SIT34869.1"/>
    <property type="molecule type" value="Genomic_DNA"/>
</dbReference>
<accession>A0A1N7RIC9</accession>
<dbReference type="RefSeq" id="WP_094777551.1">
    <property type="nucleotide sequence ID" value="NZ_CYGX02000001.1"/>
</dbReference>
<dbReference type="Gene3D" id="3.55.50.70">
    <property type="match status" value="1"/>
</dbReference>
<evidence type="ECO:0000256" key="1">
    <source>
        <dbReference type="SAM" id="SignalP"/>
    </source>
</evidence>
<feature type="domain" description="Toxin co-regulated pilus biosynthesis protein Q C-terminal" evidence="2">
    <location>
        <begin position="126"/>
        <end position="199"/>
    </location>
</feature>
<protein>
    <recommendedName>
        <fullName evidence="2">Toxin co-regulated pilus biosynthesis protein Q C-terminal domain-containing protein</fullName>
    </recommendedName>
</protein>
<dbReference type="InterPro" id="IPR018927">
    <property type="entry name" value="Pilus_synth_Q_C"/>
</dbReference>
<evidence type="ECO:0000313" key="4">
    <source>
        <dbReference type="Proteomes" id="UP000187012"/>
    </source>
</evidence>
<keyword evidence="4" id="KW-1185">Reference proteome</keyword>
<feature type="chain" id="PRO_5009944144" description="Toxin co-regulated pilus biosynthesis protein Q C-terminal domain-containing protein" evidence="1">
    <location>
        <begin position="33"/>
        <end position="206"/>
    </location>
</feature>
<gene>
    <name evidence="3" type="ORF">BN2475_10025</name>
</gene>
<organism evidence="3 4">
    <name type="scientific">Paraburkholderia ribeironis</name>
    <dbReference type="NCBI Taxonomy" id="1247936"/>
    <lineage>
        <taxon>Bacteria</taxon>
        <taxon>Pseudomonadati</taxon>
        <taxon>Pseudomonadota</taxon>
        <taxon>Betaproteobacteria</taxon>
        <taxon>Burkholderiales</taxon>
        <taxon>Burkholderiaceae</taxon>
        <taxon>Paraburkholderia</taxon>
    </lineage>
</organism>
<dbReference type="OrthoDB" id="5791855at2"/>
<evidence type="ECO:0000313" key="3">
    <source>
        <dbReference type="EMBL" id="SIT34869.1"/>
    </source>
</evidence>
<reference evidence="3 4" key="1">
    <citation type="submission" date="2016-12" db="EMBL/GenBank/DDBJ databases">
        <authorList>
            <person name="Song W.-J."/>
            <person name="Kurnit D.M."/>
        </authorList>
    </citation>
    <scope>NUCLEOTIDE SEQUENCE [LARGE SCALE GENOMIC DNA]</scope>
    <source>
        <strain evidence="3 4">STM7296</strain>
    </source>
</reference>
<sequence length="206" mass="21538">MNVTIERNERVRVIARVLAALALAGLSGWTHAAIDPDQSHVAPRSGDGWQILSAAPSSRATTANPAPMALASIAAAAPAAPAAAATVALAPTSLGESTGPIATRVASVVVPGTPATPGGVLTLSLAPQDLNLRNALDRWLQTQGWQLAWKVDDDLPLEFNATFSGDFTSVLTQVMKATNHMRVPTRICRHTNNVIRVIARAANCQD</sequence>
<keyword evidence="1" id="KW-0732">Signal</keyword>
<dbReference type="STRING" id="1247936.BN2475_10025"/>
<dbReference type="Proteomes" id="UP000187012">
    <property type="component" value="Unassembled WGS sequence"/>
</dbReference>
<feature type="signal peptide" evidence="1">
    <location>
        <begin position="1"/>
        <end position="32"/>
    </location>
</feature>
<proteinExistence type="predicted"/>
<evidence type="ECO:0000259" key="2">
    <source>
        <dbReference type="Pfam" id="PF10671"/>
    </source>
</evidence>
<dbReference type="Pfam" id="PF10671">
    <property type="entry name" value="TcpQ"/>
    <property type="match status" value="1"/>
</dbReference>
<dbReference type="AlphaFoldDB" id="A0A1N7RIC9"/>